<dbReference type="PaxDb" id="309799-DICTH_1819"/>
<proteinExistence type="predicted"/>
<reference evidence="1 2" key="1">
    <citation type="journal article" date="2014" name="Genome Announc.">
        <title>Complete Genome Sequence of the Extreme Thermophile Dictyoglomus thermophilum H-6-12.</title>
        <authorList>
            <person name="Coil D.A."/>
            <person name="Badger J.H."/>
            <person name="Forberger H.C."/>
            <person name="Riggs F."/>
            <person name="Madupu R."/>
            <person name="Fedorova N."/>
            <person name="Ward N."/>
            <person name="Robb F.T."/>
            <person name="Eisen J.A."/>
        </authorList>
    </citation>
    <scope>NUCLEOTIDE SEQUENCE [LARGE SCALE GENOMIC DNA]</scope>
    <source>
        <strain evidence="2">ATCC 35947 / DSM 3960 / H-6-12</strain>
    </source>
</reference>
<evidence type="ECO:0000313" key="2">
    <source>
        <dbReference type="Proteomes" id="UP000001733"/>
    </source>
</evidence>
<dbReference type="AlphaFoldDB" id="B5YBA2"/>
<sequence length="45" mass="5654">MFDIIFSRDLFIKGKRLKEKIIREVITNYSFRSWLYFKPNNIIWL</sequence>
<dbReference type="EMBL" id="CP001146">
    <property type="protein sequence ID" value="ACI19094.1"/>
    <property type="molecule type" value="Genomic_DNA"/>
</dbReference>
<organism evidence="1 2">
    <name type="scientific">Dictyoglomus thermophilum (strain ATCC 35947 / DSM 3960 / H-6-12)</name>
    <dbReference type="NCBI Taxonomy" id="309799"/>
    <lineage>
        <taxon>Bacteria</taxon>
        <taxon>Pseudomonadati</taxon>
        <taxon>Dictyoglomota</taxon>
        <taxon>Dictyoglomia</taxon>
        <taxon>Dictyoglomales</taxon>
        <taxon>Dictyoglomaceae</taxon>
        <taxon>Dictyoglomus</taxon>
    </lineage>
</organism>
<protein>
    <submittedName>
        <fullName evidence="1">Uncharacterized protein</fullName>
    </submittedName>
</protein>
<keyword evidence="2" id="KW-1185">Reference proteome</keyword>
<dbReference type="KEGG" id="dth:DICTH_1819"/>
<dbReference type="Proteomes" id="UP000001733">
    <property type="component" value="Chromosome"/>
</dbReference>
<name>B5YBA2_DICT6</name>
<dbReference type="HOGENOM" id="CLU_3199046_0_0_0"/>
<evidence type="ECO:0000313" key="1">
    <source>
        <dbReference type="EMBL" id="ACI19094.1"/>
    </source>
</evidence>
<gene>
    <name evidence="1" type="ordered locus">DICTH_1819</name>
</gene>
<accession>B5YBA2</accession>